<evidence type="ECO:0000313" key="2">
    <source>
        <dbReference type="Proteomes" id="UP001148662"/>
    </source>
</evidence>
<keyword evidence="2" id="KW-1185">Reference proteome</keyword>
<reference evidence="1" key="1">
    <citation type="submission" date="2022-07" db="EMBL/GenBank/DDBJ databases">
        <title>Genome Sequence of Phlebia brevispora.</title>
        <authorList>
            <person name="Buettner E."/>
        </authorList>
    </citation>
    <scope>NUCLEOTIDE SEQUENCE</scope>
    <source>
        <strain evidence="1">MPL23</strain>
    </source>
</reference>
<name>A0ACC1T3T6_9APHY</name>
<comment type="caution">
    <text evidence="1">The sequence shown here is derived from an EMBL/GenBank/DDBJ whole genome shotgun (WGS) entry which is preliminary data.</text>
</comment>
<proteinExistence type="predicted"/>
<organism evidence="1 2">
    <name type="scientific">Phlebia brevispora</name>
    <dbReference type="NCBI Taxonomy" id="194682"/>
    <lineage>
        <taxon>Eukaryota</taxon>
        <taxon>Fungi</taxon>
        <taxon>Dikarya</taxon>
        <taxon>Basidiomycota</taxon>
        <taxon>Agaricomycotina</taxon>
        <taxon>Agaricomycetes</taxon>
        <taxon>Polyporales</taxon>
        <taxon>Meruliaceae</taxon>
        <taxon>Phlebia</taxon>
    </lineage>
</organism>
<dbReference type="Proteomes" id="UP001148662">
    <property type="component" value="Unassembled WGS sequence"/>
</dbReference>
<gene>
    <name evidence="1" type="ORF">NM688_g4120</name>
</gene>
<accession>A0ACC1T3T6</accession>
<evidence type="ECO:0000313" key="1">
    <source>
        <dbReference type="EMBL" id="KAJ3552501.1"/>
    </source>
</evidence>
<dbReference type="EMBL" id="JANHOG010000653">
    <property type="protein sequence ID" value="KAJ3552501.1"/>
    <property type="molecule type" value="Genomic_DNA"/>
</dbReference>
<protein>
    <submittedName>
        <fullName evidence="1">Uncharacterized protein</fullName>
    </submittedName>
</protein>
<sequence length="755" mass="84074">MPLVLGAAFMGLPGSSRHSDATEIQRWIDVMVKHGHPYIDTARLYSNGTSEELLSKLDLHGAQVDTKAVSSNPGDHAPEKLKKNLKQSLTALGPNIKIRVYYLHRPDRSVPFEQTLETINDLHEQGLFEEFGLSNYMAFEVAEIVCICKRRGFVLPSVYQGGYNLVYRAAEAELFPCLRKFGLKFSAYSVLAGGLLTGKLLDNPQPAPGSHYDPNTRYVNVYTTRFGHVSQAIRNIRAVAETFDLQLTDVAYRWLVHHSAMRPDDRGIIIGGSSLAQIEKAIVECDQGPLPEAVVVACEEAWNQTPQDLRADVLMRCSRDMADPYHSDMRATEVCRLTVLYGLLPISVTELAGEPLAVYRLSDTTDDIGVSCNMSDAAPMTMTPAEYVETANHLMAAKIYSLAACVMLFYDIALTFGDEVEKIWKRRFTGATVLWFMNRYLNPLGYIVVIVSFHSQWPTSVCNRYIQFPEILKTITDFAIGGLVGCILTGASEKRFIWTWVVELIFDSCVFSATLFKALTLYRSMADIFDSPLLNDGLRKTPATLGIIYFAAIFGSNIITVVFLLVATPDIKAINATFSNMLTSLLVSRLMLNLRIGTEDQTSIVGRSAFRSTVVRDVKPRNPNPARTFEDNIIGNLGAGVSFWDDDEEEKEREEEIELTQRSSRQPVQHPRASLATGASKPLYPHHQLSPQHSSQMAPVDKTRTNNRYEPYDAQASHHKAKMADEQAADVAEKPAADVDEPAEEADLNKPTTVR</sequence>